<dbReference type="Gene3D" id="2.60.40.10">
    <property type="entry name" value="Immunoglobulins"/>
    <property type="match status" value="1"/>
</dbReference>
<dbReference type="EMBL" id="JBHFQA010000008">
    <property type="protein sequence ID" value="KAL2095414.1"/>
    <property type="molecule type" value="Genomic_DNA"/>
</dbReference>
<evidence type="ECO:0000259" key="2">
    <source>
        <dbReference type="PROSITE" id="PS50835"/>
    </source>
</evidence>
<evidence type="ECO:0000256" key="1">
    <source>
        <dbReference type="SAM" id="Phobius"/>
    </source>
</evidence>
<dbReference type="AlphaFoldDB" id="A0ABD1K8D7"/>
<protein>
    <recommendedName>
        <fullName evidence="2">Ig-like domain-containing protein</fullName>
    </recommendedName>
</protein>
<proteinExistence type="predicted"/>
<keyword evidence="1" id="KW-0472">Membrane</keyword>
<evidence type="ECO:0000313" key="4">
    <source>
        <dbReference type="Proteomes" id="UP001591681"/>
    </source>
</evidence>
<dbReference type="InterPro" id="IPR007110">
    <property type="entry name" value="Ig-like_dom"/>
</dbReference>
<keyword evidence="4" id="KW-1185">Reference proteome</keyword>
<dbReference type="InterPro" id="IPR036179">
    <property type="entry name" value="Ig-like_dom_sf"/>
</dbReference>
<gene>
    <name evidence="3" type="ORF">ACEWY4_010133</name>
</gene>
<dbReference type="PROSITE" id="PS50835">
    <property type="entry name" value="IG_LIKE"/>
    <property type="match status" value="1"/>
</dbReference>
<feature type="transmembrane region" description="Helical" evidence="1">
    <location>
        <begin position="174"/>
        <end position="198"/>
    </location>
</feature>
<sequence>MTWSKRGNTICEYYLENMRIKLINCAAPFIPSLQGLNITSFERSHSGFYNCTIEKLIPPPHQIVINTTMELRKEAVDIQQENTSHSGCVQLWCTLDDINQEQVDFIWLSRSYNRFKQVKVTNSSSSVNSSLSLCGSEWEDGDTITCSVSLRSGNFSSNWIIRGKGPVQIGSNSWLVKIICICAGTGTVLILTIAVIVYKCTKRKRDDSIVYTNKVYENFNFGTGISNRQTRPETQIQTQHEHCIYEN</sequence>
<dbReference type="InterPro" id="IPR013783">
    <property type="entry name" value="Ig-like_fold"/>
</dbReference>
<dbReference type="Proteomes" id="UP001591681">
    <property type="component" value="Unassembled WGS sequence"/>
</dbReference>
<name>A0ABD1K8D7_9TELE</name>
<dbReference type="SUPFAM" id="SSF48726">
    <property type="entry name" value="Immunoglobulin"/>
    <property type="match status" value="1"/>
</dbReference>
<organism evidence="3 4">
    <name type="scientific">Coilia grayii</name>
    <name type="common">Gray's grenadier anchovy</name>
    <dbReference type="NCBI Taxonomy" id="363190"/>
    <lineage>
        <taxon>Eukaryota</taxon>
        <taxon>Metazoa</taxon>
        <taxon>Chordata</taxon>
        <taxon>Craniata</taxon>
        <taxon>Vertebrata</taxon>
        <taxon>Euteleostomi</taxon>
        <taxon>Actinopterygii</taxon>
        <taxon>Neopterygii</taxon>
        <taxon>Teleostei</taxon>
        <taxon>Clupei</taxon>
        <taxon>Clupeiformes</taxon>
        <taxon>Clupeoidei</taxon>
        <taxon>Engraulidae</taxon>
        <taxon>Coilinae</taxon>
        <taxon>Coilia</taxon>
    </lineage>
</organism>
<keyword evidence="1" id="KW-1133">Transmembrane helix</keyword>
<comment type="caution">
    <text evidence="3">The sequence shown here is derived from an EMBL/GenBank/DDBJ whole genome shotgun (WGS) entry which is preliminary data.</text>
</comment>
<reference evidence="3 4" key="1">
    <citation type="submission" date="2024-09" db="EMBL/GenBank/DDBJ databases">
        <title>A chromosome-level genome assembly of Gray's grenadier anchovy, Coilia grayii.</title>
        <authorList>
            <person name="Fu Z."/>
        </authorList>
    </citation>
    <scope>NUCLEOTIDE SEQUENCE [LARGE SCALE GENOMIC DNA]</scope>
    <source>
        <strain evidence="3">G4</strain>
        <tissue evidence="3">Muscle</tissue>
    </source>
</reference>
<evidence type="ECO:0000313" key="3">
    <source>
        <dbReference type="EMBL" id="KAL2095414.1"/>
    </source>
</evidence>
<accession>A0ABD1K8D7</accession>
<keyword evidence="1" id="KW-0812">Transmembrane</keyword>
<feature type="domain" description="Ig-like" evidence="2">
    <location>
        <begin position="60"/>
        <end position="156"/>
    </location>
</feature>